<name>A0A951IWZ4_9BACT</name>
<dbReference type="AlphaFoldDB" id="A0A951IWZ4"/>
<evidence type="ECO:0000313" key="1">
    <source>
        <dbReference type="EMBL" id="MBW3467524.1"/>
    </source>
</evidence>
<dbReference type="InterPro" id="IPR050580">
    <property type="entry name" value="2H_phosphoesterase_YjcG-like"/>
</dbReference>
<dbReference type="Proteomes" id="UP000727490">
    <property type="component" value="Unassembled WGS sequence"/>
</dbReference>
<dbReference type="PANTHER" id="PTHR40037">
    <property type="entry name" value="PHOSPHOESTERASE YJCG-RELATED"/>
    <property type="match status" value="1"/>
</dbReference>
<accession>A0A951IWZ4</accession>
<keyword evidence="2" id="KW-1185">Reference proteome</keyword>
<comment type="caution">
    <text evidence="1">The sequence shown here is derived from an EMBL/GenBank/DDBJ whole genome shotgun (WGS) entry which is preliminary data.</text>
</comment>
<reference evidence="1 2" key="1">
    <citation type="journal article" date="2020" name="Syst. Appl. Microbiol.">
        <title>Arthrospiribacter ruber gen. nov., sp. nov., a novel bacterium isolated from Arthrospira cultures.</title>
        <authorList>
            <person name="Waleron M."/>
            <person name="Misztak A."/>
            <person name="Waleron M.M."/>
            <person name="Furmaniak M."/>
            <person name="Mrozik A."/>
            <person name="Waleron K."/>
        </authorList>
    </citation>
    <scope>NUCLEOTIDE SEQUENCE [LARGE SCALE GENOMIC DNA]</scope>
    <source>
        <strain evidence="1 2">DPMB0001</strain>
    </source>
</reference>
<dbReference type="PANTHER" id="PTHR40037:SF1">
    <property type="entry name" value="PHOSPHOESTERASE SAOUHSC_00951-RELATED"/>
    <property type="match status" value="1"/>
</dbReference>
<dbReference type="GO" id="GO:0016874">
    <property type="term" value="F:ligase activity"/>
    <property type="evidence" value="ECO:0007669"/>
    <property type="project" value="UniProtKB-KW"/>
</dbReference>
<keyword evidence="1" id="KW-0436">Ligase</keyword>
<protein>
    <submittedName>
        <fullName evidence="1">2'-5' RNA ligase family protein</fullName>
    </submittedName>
</protein>
<sequence>MAKKLAKYFIALVPEGKLQEKATAIKLDLREKFNIKYALKSPAHITVKMPFLWNEHKEEKLIRDLSSFASSWDCLELRLRGFWKFGNRVIFIDVVPNPLLMVLQSELVAYCKTSLNLVQELSDRNYTPHMTLAFKDIKAQNFDTYWAYVKRLSFDERFPVDNLALLKKISGKWEVLAKVSLRKNQDLEDLSSKNNLR</sequence>
<dbReference type="RefSeq" id="WP_219287792.1">
    <property type="nucleotide sequence ID" value="NZ_RPHB01000003.1"/>
</dbReference>
<evidence type="ECO:0000313" key="2">
    <source>
        <dbReference type="Proteomes" id="UP000727490"/>
    </source>
</evidence>
<organism evidence="1 2">
    <name type="scientific">Arthrospiribacter ruber</name>
    <dbReference type="NCBI Taxonomy" id="2487934"/>
    <lineage>
        <taxon>Bacteria</taxon>
        <taxon>Pseudomonadati</taxon>
        <taxon>Bacteroidota</taxon>
        <taxon>Cytophagia</taxon>
        <taxon>Cytophagales</taxon>
        <taxon>Cyclobacteriaceae</taxon>
        <taxon>Arthrospiribacter</taxon>
    </lineage>
</organism>
<dbReference type="Pfam" id="PF13563">
    <property type="entry name" value="2_5_RNA_ligase2"/>
    <property type="match status" value="1"/>
</dbReference>
<gene>
    <name evidence="1" type="ORF">EGN73_06815</name>
</gene>
<proteinExistence type="predicted"/>
<dbReference type="EMBL" id="RPHB01000003">
    <property type="protein sequence ID" value="MBW3467524.1"/>
    <property type="molecule type" value="Genomic_DNA"/>
</dbReference>